<evidence type="ECO:0000259" key="2">
    <source>
        <dbReference type="SMART" id="SM00701"/>
    </source>
</evidence>
<dbReference type="EMBL" id="VJZC01000135">
    <property type="protein sequence ID" value="MPY59367.1"/>
    <property type="molecule type" value="Genomic_DNA"/>
</dbReference>
<dbReference type="GO" id="GO:0008270">
    <property type="term" value="F:zinc ion binding"/>
    <property type="evidence" value="ECO:0007669"/>
    <property type="project" value="InterPro"/>
</dbReference>
<dbReference type="PANTHER" id="PTHR11022:SF41">
    <property type="entry name" value="PEPTIDOGLYCAN-RECOGNITION PROTEIN LC-RELATED"/>
    <property type="match status" value="1"/>
</dbReference>
<dbReference type="GO" id="GO:0008745">
    <property type="term" value="F:N-acetylmuramoyl-L-alanine amidase activity"/>
    <property type="evidence" value="ECO:0007669"/>
    <property type="project" value="InterPro"/>
</dbReference>
<gene>
    <name evidence="3" type="ORF">FNH08_20020</name>
</gene>
<dbReference type="CDD" id="cd06583">
    <property type="entry name" value="PGRP"/>
    <property type="match status" value="1"/>
</dbReference>
<sequence>MRQRRTGKPNGSDRAAARLRRRTLLGALGAAATWGVVAPPSRAAALPSAPVMLSRQDWGADESLRFAADGTEVWPTAYYPVQTLTVHHTADGSTNPDPAAVVRSIYRNQAVGEGWGDIGYHYLIDASGRVYEGRWSGTDGIFGHDSTGRLMVNGAHVGGYNAGNLGIALLGTLTSTPATSAARTALIQLLTDLTRRHAINPLGSVTYRNPVSGATRTVPAISGHRDWAATECPGTVHTDLPAVRTAVADALGG</sequence>
<comment type="similarity">
    <text evidence="1">Belongs to the N-acetylmuramoyl-L-alanine amidase 2 family.</text>
</comment>
<protein>
    <submittedName>
        <fullName evidence="3">N-acetylmuramoyl-L-alanine amidase</fullName>
    </submittedName>
</protein>
<evidence type="ECO:0000313" key="4">
    <source>
        <dbReference type="Proteomes" id="UP000400924"/>
    </source>
</evidence>
<evidence type="ECO:0000256" key="1">
    <source>
        <dbReference type="ARBA" id="ARBA00007553"/>
    </source>
</evidence>
<feature type="domain" description="Peptidoglycan recognition protein family" evidence="2">
    <location>
        <begin position="50"/>
        <end position="212"/>
    </location>
</feature>
<evidence type="ECO:0000313" key="3">
    <source>
        <dbReference type="EMBL" id="MPY59367.1"/>
    </source>
</evidence>
<keyword evidence="4" id="KW-1185">Reference proteome</keyword>
<dbReference type="InterPro" id="IPR006311">
    <property type="entry name" value="TAT_signal"/>
</dbReference>
<reference evidence="3 4" key="1">
    <citation type="submission" date="2019-07" db="EMBL/GenBank/DDBJ databases">
        <title>New species of Amycolatopsis and Streptomyces.</title>
        <authorList>
            <person name="Duangmal K."/>
            <person name="Teo W.F.A."/>
            <person name="Lipun K."/>
        </authorList>
    </citation>
    <scope>NUCLEOTIDE SEQUENCE [LARGE SCALE GENOMIC DNA]</scope>
    <source>
        <strain evidence="3 4">NBRC 106415</strain>
    </source>
</reference>
<dbReference type="SUPFAM" id="SSF55846">
    <property type="entry name" value="N-acetylmuramoyl-L-alanine amidase-like"/>
    <property type="match status" value="1"/>
</dbReference>
<dbReference type="Pfam" id="PF01510">
    <property type="entry name" value="Amidase_2"/>
    <property type="match status" value="1"/>
</dbReference>
<dbReference type="InterPro" id="IPR036505">
    <property type="entry name" value="Amidase/PGRP_sf"/>
</dbReference>
<dbReference type="InterPro" id="IPR015510">
    <property type="entry name" value="PGRP"/>
</dbReference>
<dbReference type="GO" id="GO:0009253">
    <property type="term" value="P:peptidoglycan catabolic process"/>
    <property type="evidence" value="ECO:0007669"/>
    <property type="project" value="InterPro"/>
</dbReference>
<dbReference type="InterPro" id="IPR006619">
    <property type="entry name" value="PGRP_domain_met/bac"/>
</dbReference>
<dbReference type="OrthoDB" id="514320at2"/>
<accession>A0A5N8XJ48</accession>
<dbReference type="AlphaFoldDB" id="A0A5N8XJ48"/>
<dbReference type="SMART" id="SM00701">
    <property type="entry name" value="PGRP"/>
    <property type="match status" value="1"/>
</dbReference>
<dbReference type="PANTHER" id="PTHR11022">
    <property type="entry name" value="PEPTIDOGLYCAN RECOGNITION PROTEIN"/>
    <property type="match status" value="1"/>
</dbReference>
<name>A0A5N8XJ48_9ACTN</name>
<dbReference type="InterPro" id="IPR002502">
    <property type="entry name" value="Amidase_domain"/>
</dbReference>
<proteinExistence type="inferred from homology"/>
<dbReference type="Proteomes" id="UP000400924">
    <property type="component" value="Unassembled WGS sequence"/>
</dbReference>
<dbReference type="Gene3D" id="3.40.80.10">
    <property type="entry name" value="Peptidoglycan recognition protein-like"/>
    <property type="match status" value="1"/>
</dbReference>
<comment type="caution">
    <text evidence="3">The sequence shown here is derived from an EMBL/GenBank/DDBJ whole genome shotgun (WGS) entry which is preliminary data.</text>
</comment>
<organism evidence="3 4">
    <name type="scientific">Streptomyces spongiae</name>
    <dbReference type="NCBI Taxonomy" id="565072"/>
    <lineage>
        <taxon>Bacteria</taxon>
        <taxon>Bacillati</taxon>
        <taxon>Actinomycetota</taxon>
        <taxon>Actinomycetes</taxon>
        <taxon>Kitasatosporales</taxon>
        <taxon>Streptomycetaceae</taxon>
        <taxon>Streptomyces</taxon>
    </lineage>
</organism>
<dbReference type="PROSITE" id="PS51318">
    <property type="entry name" value="TAT"/>
    <property type="match status" value="1"/>
</dbReference>
<dbReference type="RefSeq" id="WP_152772862.1">
    <property type="nucleotide sequence ID" value="NZ_VJZC01000135.1"/>
</dbReference>